<dbReference type="AlphaFoldDB" id="A0A543AAD1"/>
<organism evidence="3 4">
    <name type="scientific">Nocardioides albertanoniae</name>
    <dbReference type="NCBI Taxonomy" id="1175486"/>
    <lineage>
        <taxon>Bacteria</taxon>
        <taxon>Bacillati</taxon>
        <taxon>Actinomycetota</taxon>
        <taxon>Actinomycetes</taxon>
        <taxon>Propionibacteriales</taxon>
        <taxon>Nocardioidaceae</taxon>
        <taxon>Nocardioides</taxon>
    </lineage>
</organism>
<dbReference type="Gene3D" id="3.40.50.1010">
    <property type="entry name" value="5'-nuclease"/>
    <property type="match status" value="1"/>
</dbReference>
<dbReference type="InterPro" id="IPR041966">
    <property type="entry name" value="LOTUS-like"/>
</dbReference>
<proteinExistence type="predicted"/>
<protein>
    <submittedName>
        <fullName evidence="3">Uncharacterized protein (TIGR00288 family)</fullName>
    </submittedName>
</protein>
<dbReference type="GO" id="GO:0004540">
    <property type="term" value="F:RNA nuclease activity"/>
    <property type="evidence" value="ECO:0007669"/>
    <property type="project" value="InterPro"/>
</dbReference>
<name>A0A543AAD1_9ACTN</name>
<reference evidence="3 4" key="1">
    <citation type="submission" date="2019-06" db="EMBL/GenBank/DDBJ databases">
        <title>Sequencing the genomes of 1000 actinobacteria strains.</title>
        <authorList>
            <person name="Klenk H.-P."/>
        </authorList>
    </citation>
    <scope>NUCLEOTIDE SEQUENCE [LARGE SCALE GENOMIC DNA]</scope>
    <source>
        <strain evidence="3 4">DSM 25218</strain>
    </source>
</reference>
<evidence type="ECO:0000259" key="2">
    <source>
        <dbReference type="PROSITE" id="PS51644"/>
    </source>
</evidence>
<dbReference type="InterPro" id="IPR021139">
    <property type="entry name" value="NYN"/>
</dbReference>
<gene>
    <name evidence="3" type="ORF">FB381_3445</name>
</gene>
<dbReference type="Proteomes" id="UP000320209">
    <property type="component" value="Unassembled WGS sequence"/>
</dbReference>
<keyword evidence="4" id="KW-1185">Reference proteome</keyword>
<evidence type="ECO:0000256" key="1">
    <source>
        <dbReference type="SAM" id="MobiDB-lite"/>
    </source>
</evidence>
<comment type="caution">
    <text evidence="3">The sequence shown here is derived from an EMBL/GenBank/DDBJ whole genome shotgun (WGS) entry which is preliminary data.</text>
</comment>
<dbReference type="Gene3D" id="3.30.420.610">
    <property type="entry name" value="LOTUS domain-like"/>
    <property type="match status" value="1"/>
</dbReference>
<dbReference type="CDD" id="cd10146">
    <property type="entry name" value="LabA_like_C"/>
    <property type="match status" value="1"/>
</dbReference>
<dbReference type="PANTHER" id="PTHR35811:SF1">
    <property type="entry name" value="HTH OST-TYPE DOMAIN-CONTAINING PROTEIN"/>
    <property type="match status" value="1"/>
</dbReference>
<dbReference type="CDD" id="cd11297">
    <property type="entry name" value="PIN_LabA-like_N_1"/>
    <property type="match status" value="1"/>
</dbReference>
<dbReference type="Pfam" id="PF01936">
    <property type="entry name" value="NYN"/>
    <property type="match status" value="1"/>
</dbReference>
<feature type="region of interest" description="Disordered" evidence="1">
    <location>
        <begin position="157"/>
        <end position="177"/>
    </location>
</feature>
<dbReference type="PROSITE" id="PS51644">
    <property type="entry name" value="HTH_OST"/>
    <property type="match status" value="1"/>
</dbReference>
<evidence type="ECO:0000313" key="4">
    <source>
        <dbReference type="Proteomes" id="UP000320209"/>
    </source>
</evidence>
<dbReference type="InterPro" id="IPR025605">
    <property type="entry name" value="OST-HTH/LOTUS_dom"/>
</dbReference>
<accession>A0A543AAD1</accession>
<feature type="domain" description="HTH OST-type" evidence="2">
    <location>
        <begin position="183"/>
        <end position="256"/>
    </location>
</feature>
<evidence type="ECO:0000313" key="3">
    <source>
        <dbReference type="EMBL" id="TQL69535.1"/>
    </source>
</evidence>
<dbReference type="PANTHER" id="PTHR35811">
    <property type="entry name" value="SLR1870 PROTEIN"/>
    <property type="match status" value="1"/>
</dbReference>
<dbReference type="EMBL" id="VFOV01000001">
    <property type="protein sequence ID" value="TQL69535.1"/>
    <property type="molecule type" value="Genomic_DNA"/>
</dbReference>
<sequence length="260" mass="28327">MCGTGRLSAVTEPFRIALLIDADNAPAAKIDAILNDLAEYGEVTIRRAYGNWTKPELKGWIGELHDAAIRPMQQFDLTAHKNASDMALAIDAVELLHAATPDAFALVSSDSDFTPLVHYLREKGQAVYGYGREKTPAPFKSACTRFTVVEKLGGDADEETEAANGEGRTRKRSSATTGQALKGNARLIQLLRNSIDAAADDDGWALVGTVVSRIRNQSSEDPRNYGYSTWTKLIKAIDLFELKDEGTSAIAVGDRRNVRK</sequence>
<dbReference type="Pfam" id="PF12872">
    <property type="entry name" value="OST-HTH"/>
    <property type="match status" value="1"/>
</dbReference>